<protein>
    <submittedName>
        <fullName evidence="1">Uncharacterized protein</fullName>
    </submittedName>
</protein>
<reference evidence="2" key="1">
    <citation type="submission" date="2014-08" db="EMBL/GenBank/DDBJ databases">
        <authorList>
            <person name="Moulin L."/>
        </authorList>
    </citation>
    <scope>NUCLEOTIDE SEQUENCE [LARGE SCALE GENOMIC DNA]</scope>
</reference>
<name>A0A090F546_MESPL</name>
<dbReference type="AlphaFoldDB" id="A0A090F546"/>
<sequence length="58" mass="6337">MIAQPTLPLWTMGKPESSVCRAGLTFLENYRNVRDIGTPVSAQRARSAVTSHLAPPSR</sequence>
<organism evidence="1 2">
    <name type="scientific">Mesorhizobium plurifarium</name>
    <dbReference type="NCBI Taxonomy" id="69974"/>
    <lineage>
        <taxon>Bacteria</taxon>
        <taxon>Pseudomonadati</taxon>
        <taxon>Pseudomonadota</taxon>
        <taxon>Alphaproteobacteria</taxon>
        <taxon>Hyphomicrobiales</taxon>
        <taxon>Phyllobacteriaceae</taxon>
        <taxon>Mesorhizobium</taxon>
    </lineage>
</organism>
<evidence type="ECO:0000313" key="2">
    <source>
        <dbReference type="Proteomes" id="UP000045285"/>
    </source>
</evidence>
<keyword evidence="2" id="KW-1185">Reference proteome</keyword>
<accession>A0A090F546</accession>
<gene>
    <name evidence="1" type="ORF">MPL3356_150317</name>
</gene>
<dbReference type="Proteomes" id="UP000045285">
    <property type="component" value="Unassembled WGS sequence"/>
</dbReference>
<dbReference type="EMBL" id="CCMZ01000007">
    <property type="protein sequence ID" value="CDX14342.1"/>
    <property type="molecule type" value="Genomic_DNA"/>
</dbReference>
<evidence type="ECO:0000313" key="1">
    <source>
        <dbReference type="EMBL" id="CDX14342.1"/>
    </source>
</evidence>
<proteinExistence type="predicted"/>